<protein>
    <recommendedName>
        <fullName evidence="3">Reverse transcriptase domain-containing protein</fullName>
    </recommendedName>
</protein>
<accession>A0ABD2N731</accession>
<sequence length="117" mass="13600">MCQPEDMVMFADDKSLVLSADSDSIEDRVFGTLNKLDLWFTESELLMNSGKIQIVEFNFSVNFKRTVYNKRNGKATLESSETVCLLGVHLDDRLNWKYHIDVLCGHDMHMLSNFWYP</sequence>
<keyword evidence="2" id="KW-1185">Reference proteome</keyword>
<evidence type="ECO:0000313" key="1">
    <source>
        <dbReference type="EMBL" id="KAL3274480.1"/>
    </source>
</evidence>
<dbReference type="EMBL" id="JABFTP020000062">
    <property type="protein sequence ID" value="KAL3274480.1"/>
    <property type="molecule type" value="Genomic_DNA"/>
</dbReference>
<gene>
    <name evidence="1" type="ORF">HHI36_015864</name>
</gene>
<comment type="caution">
    <text evidence="1">The sequence shown here is derived from an EMBL/GenBank/DDBJ whole genome shotgun (WGS) entry which is preliminary data.</text>
</comment>
<dbReference type="Proteomes" id="UP001516400">
    <property type="component" value="Unassembled WGS sequence"/>
</dbReference>
<proteinExistence type="predicted"/>
<name>A0ABD2N731_9CUCU</name>
<dbReference type="AlphaFoldDB" id="A0ABD2N731"/>
<evidence type="ECO:0000313" key="2">
    <source>
        <dbReference type="Proteomes" id="UP001516400"/>
    </source>
</evidence>
<organism evidence="1 2">
    <name type="scientific">Cryptolaemus montrouzieri</name>
    <dbReference type="NCBI Taxonomy" id="559131"/>
    <lineage>
        <taxon>Eukaryota</taxon>
        <taxon>Metazoa</taxon>
        <taxon>Ecdysozoa</taxon>
        <taxon>Arthropoda</taxon>
        <taxon>Hexapoda</taxon>
        <taxon>Insecta</taxon>
        <taxon>Pterygota</taxon>
        <taxon>Neoptera</taxon>
        <taxon>Endopterygota</taxon>
        <taxon>Coleoptera</taxon>
        <taxon>Polyphaga</taxon>
        <taxon>Cucujiformia</taxon>
        <taxon>Coccinelloidea</taxon>
        <taxon>Coccinellidae</taxon>
        <taxon>Scymninae</taxon>
        <taxon>Scymnini</taxon>
        <taxon>Cryptolaemus</taxon>
    </lineage>
</organism>
<reference evidence="1 2" key="1">
    <citation type="journal article" date="2021" name="BMC Biol.">
        <title>Horizontally acquired antibacterial genes associated with adaptive radiation of ladybird beetles.</title>
        <authorList>
            <person name="Li H.S."/>
            <person name="Tang X.F."/>
            <person name="Huang Y.H."/>
            <person name="Xu Z.Y."/>
            <person name="Chen M.L."/>
            <person name="Du X.Y."/>
            <person name="Qiu B.Y."/>
            <person name="Chen P.T."/>
            <person name="Zhang W."/>
            <person name="Slipinski A."/>
            <person name="Escalona H.E."/>
            <person name="Waterhouse R.M."/>
            <person name="Zwick A."/>
            <person name="Pang H."/>
        </authorList>
    </citation>
    <scope>NUCLEOTIDE SEQUENCE [LARGE SCALE GENOMIC DNA]</scope>
    <source>
        <strain evidence="1">SYSU2018</strain>
    </source>
</reference>
<evidence type="ECO:0008006" key="3">
    <source>
        <dbReference type="Google" id="ProtNLM"/>
    </source>
</evidence>